<proteinExistence type="predicted"/>
<evidence type="ECO:0000313" key="4">
    <source>
        <dbReference type="Proteomes" id="UP000034805"/>
    </source>
</evidence>
<feature type="region of interest" description="Disordered" evidence="2">
    <location>
        <begin position="1"/>
        <end position="41"/>
    </location>
</feature>
<dbReference type="PANTHER" id="PTHR47899">
    <property type="entry name" value="COILED-COIL DOMAIN-CONTAINING PROTEIN 171"/>
    <property type="match status" value="1"/>
</dbReference>
<name>A0A0P7UPK3_SCLFO</name>
<dbReference type="InterPro" id="IPR038820">
    <property type="entry name" value="CCDC171"/>
</dbReference>
<dbReference type="AlphaFoldDB" id="A0A0P7UPK3"/>
<dbReference type="Proteomes" id="UP000034805">
    <property type="component" value="Unassembled WGS sequence"/>
</dbReference>
<evidence type="ECO:0000256" key="1">
    <source>
        <dbReference type="SAM" id="Coils"/>
    </source>
</evidence>
<organism evidence="3 4">
    <name type="scientific">Scleropages formosus</name>
    <name type="common">Asian bonytongue</name>
    <name type="synonym">Osteoglossum formosum</name>
    <dbReference type="NCBI Taxonomy" id="113540"/>
    <lineage>
        <taxon>Eukaryota</taxon>
        <taxon>Metazoa</taxon>
        <taxon>Chordata</taxon>
        <taxon>Craniata</taxon>
        <taxon>Vertebrata</taxon>
        <taxon>Euteleostomi</taxon>
        <taxon>Actinopterygii</taxon>
        <taxon>Neopterygii</taxon>
        <taxon>Teleostei</taxon>
        <taxon>Osteoglossocephala</taxon>
        <taxon>Osteoglossomorpha</taxon>
        <taxon>Osteoglossiformes</taxon>
        <taxon>Osteoglossidae</taxon>
        <taxon>Scleropages</taxon>
    </lineage>
</organism>
<feature type="coiled-coil region" evidence="1">
    <location>
        <begin position="205"/>
        <end position="243"/>
    </location>
</feature>
<comment type="caution">
    <text evidence="3">The sequence shown here is derived from an EMBL/GenBank/DDBJ whole genome shotgun (WGS) entry which is preliminary data.</text>
</comment>
<evidence type="ECO:0000313" key="3">
    <source>
        <dbReference type="EMBL" id="KPP71004.1"/>
    </source>
</evidence>
<evidence type="ECO:0000256" key="2">
    <source>
        <dbReference type="SAM" id="MobiDB-lite"/>
    </source>
</evidence>
<dbReference type="PANTHER" id="PTHR47899:SF1">
    <property type="entry name" value="COILED-COIL DOMAIN-CONTAINING PROTEIN 171"/>
    <property type="match status" value="1"/>
</dbReference>
<feature type="non-terminal residue" evidence="3">
    <location>
        <position position="263"/>
    </location>
</feature>
<dbReference type="EMBL" id="JARO02003186">
    <property type="protein sequence ID" value="KPP71004.1"/>
    <property type="molecule type" value="Genomic_DNA"/>
</dbReference>
<gene>
    <name evidence="3" type="ORF">Z043_110122</name>
</gene>
<feature type="compositionally biased region" description="Basic and acidic residues" evidence="2">
    <location>
        <begin position="24"/>
        <end position="41"/>
    </location>
</feature>
<accession>A0A0P7UPK3</accession>
<protein>
    <submittedName>
        <fullName evidence="3">Uncharacterized protein</fullName>
    </submittedName>
</protein>
<keyword evidence="1" id="KW-0175">Coiled coil</keyword>
<sequence length="263" mass="29431">MRSSCTESTAVAERTQAELRSAQRRWESERERSAAAQEESRRLTEAYQQDSQEKLTFLHDLYQRLVAGCVLIKQPEGLLGSFSWPELRAVLQEHADALTSDLRRANEKGLKTHGVALVLARGALTVELGWSERGPVLERGAALEQPLAELSCPLCVLHVGTVSNVVAVFTALHYLGSSSSPTLSLEISHLECVRKSKEGLVRELQQSHESTLSKLAEQVKKQEETWQRQRQDLEQHHADLRAELGARAQVCTAPHHTVPHRNR</sequence>
<reference evidence="3 4" key="1">
    <citation type="submission" date="2015-08" db="EMBL/GenBank/DDBJ databases">
        <title>The genome of the Asian arowana (Scleropages formosus).</title>
        <authorList>
            <person name="Tan M.H."/>
            <person name="Gan H.M."/>
            <person name="Croft L.J."/>
            <person name="Austin C.M."/>
        </authorList>
    </citation>
    <scope>NUCLEOTIDE SEQUENCE [LARGE SCALE GENOMIC DNA]</scope>
    <source>
        <strain evidence="3">Aro1</strain>
    </source>
</reference>